<dbReference type="SUPFAM" id="SSF51556">
    <property type="entry name" value="Metallo-dependent hydrolases"/>
    <property type="match status" value="1"/>
</dbReference>
<dbReference type="Proteomes" id="UP000310477">
    <property type="component" value="Unassembled WGS sequence"/>
</dbReference>
<dbReference type="InterPro" id="IPR011059">
    <property type="entry name" value="Metal-dep_hydrolase_composite"/>
</dbReference>
<dbReference type="EMBL" id="SWBO01000001">
    <property type="protein sequence ID" value="TKC03524.1"/>
    <property type="molecule type" value="Genomic_DNA"/>
</dbReference>
<accession>A0A4V5NYF4</accession>
<dbReference type="InterPro" id="IPR050287">
    <property type="entry name" value="MTA/SAH_deaminase"/>
</dbReference>
<dbReference type="PANTHER" id="PTHR43794">
    <property type="entry name" value="AMINOHYDROLASE SSNA-RELATED"/>
    <property type="match status" value="1"/>
</dbReference>
<gene>
    <name evidence="3" type="ORF">FA045_02850</name>
</gene>
<dbReference type="RefSeq" id="WP_136874229.1">
    <property type="nucleotide sequence ID" value="NZ_SWBO01000001.1"/>
</dbReference>
<organism evidence="3 4">
    <name type="scientific">Pedobacter cryotolerans</name>
    <dbReference type="NCBI Taxonomy" id="2571270"/>
    <lineage>
        <taxon>Bacteria</taxon>
        <taxon>Pseudomonadati</taxon>
        <taxon>Bacteroidota</taxon>
        <taxon>Sphingobacteriia</taxon>
        <taxon>Sphingobacteriales</taxon>
        <taxon>Sphingobacteriaceae</taxon>
        <taxon>Pedobacter</taxon>
    </lineage>
</organism>
<dbReference type="Gene3D" id="3.20.20.140">
    <property type="entry name" value="Metal-dependent hydrolases"/>
    <property type="match status" value="1"/>
</dbReference>
<dbReference type="GO" id="GO:0016810">
    <property type="term" value="F:hydrolase activity, acting on carbon-nitrogen (but not peptide) bonds"/>
    <property type="evidence" value="ECO:0007669"/>
    <property type="project" value="InterPro"/>
</dbReference>
<dbReference type="InterPro" id="IPR006680">
    <property type="entry name" value="Amidohydro-rel"/>
</dbReference>
<proteinExistence type="predicted"/>
<keyword evidence="4" id="KW-1185">Reference proteome</keyword>
<dbReference type="PANTHER" id="PTHR43794:SF11">
    <property type="entry name" value="AMIDOHYDROLASE-RELATED DOMAIN-CONTAINING PROTEIN"/>
    <property type="match status" value="1"/>
</dbReference>
<reference evidence="3 4" key="1">
    <citation type="submission" date="2019-04" db="EMBL/GenBank/DDBJ databases">
        <title>Pedobacter sp. AR-2-6 sp. nov., isolated from Arctic soil.</title>
        <authorList>
            <person name="Dahal R.H."/>
            <person name="Kim D.-U."/>
        </authorList>
    </citation>
    <scope>NUCLEOTIDE SEQUENCE [LARGE SCALE GENOMIC DNA]</scope>
    <source>
        <strain evidence="3 4">AR-2-6</strain>
    </source>
</reference>
<protein>
    <submittedName>
        <fullName evidence="3">Amidohydrolase</fullName>
    </submittedName>
</protein>
<keyword evidence="1 3" id="KW-0378">Hydrolase</keyword>
<evidence type="ECO:0000259" key="2">
    <source>
        <dbReference type="Pfam" id="PF01979"/>
    </source>
</evidence>
<name>A0A4V5NYF4_9SPHI</name>
<dbReference type="AlphaFoldDB" id="A0A4V5NYF4"/>
<feature type="domain" description="Amidohydrolase-related" evidence="2">
    <location>
        <begin position="55"/>
        <end position="379"/>
    </location>
</feature>
<evidence type="ECO:0000313" key="3">
    <source>
        <dbReference type="EMBL" id="TKC03524.1"/>
    </source>
</evidence>
<sequence>MQKFISANWIFPVTEPAMPNGVLEIDGEGKILQVLTQIEARSKGVTNIEFFEGALVPGFVNTHCHLELSHLYGKIPERTGLPAFVKEIVAQRTASDEVVLKAMELADEQMYTNGIVAVGDISNQLISKYIKQKSKLYYHTFVEVFGFNRPSEPIINDAIDLRNDFLPLKSSIVPHAPYSVSADLLKSIAIHTREIDLLSIHNQETAAENEFFEVGTGDFDLMYQRLNIPKSEVHGNGKNSLNYHLPKLPKNVNTLLVHNTFSSKADVDFAENQHQKLFWCLCPNANLYIENNLPDVDVLKSENVKITLGTDSLASNHQLSILSEMKTLQDHKNVHFADLLKWATLNGAEFLGIEQQYGSFEVGKKPGILNIDLDSTFKILNNKVKRVI</sequence>
<evidence type="ECO:0000256" key="1">
    <source>
        <dbReference type="ARBA" id="ARBA00022801"/>
    </source>
</evidence>
<dbReference type="Gene3D" id="2.30.40.10">
    <property type="entry name" value="Urease, subunit C, domain 1"/>
    <property type="match status" value="1"/>
</dbReference>
<dbReference type="Pfam" id="PF01979">
    <property type="entry name" value="Amidohydro_1"/>
    <property type="match status" value="1"/>
</dbReference>
<comment type="caution">
    <text evidence="3">The sequence shown here is derived from an EMBL/GenBank/DDBJ whole genome shotgun (WGS) entry which is preliminary data.</text>
</comment>
<evidence type="ECO:0000313" key="4">
    <source>
        <dbReference type="Proteomes" id="UP000310477"/>
    </source>
</evidence>
<dbReference type="InterPro" id="IPR032466">
    <property type="entry name" value="Metal_Hydrolase"/>
</dbReference>
<dbReference type="OrthoDB" id="9807210at2"/>